<feature type="compositionally biased region" description="Polar residues" evidence="3">
    <location>
        <begin position="318"/>
        <end position="340"/>
    </location>
</feature>
<feature type="compositionally biased region" description="Basic and acidic residues" evidence="3">
    <location>
        <begin position="626"/>
        <end position="643"/>
    </location>
</feature>
<dbReference type="VEuPathDB" id="AmoebaDB:FDP41_008887"/>
<keyword evidence="6" id="KW-1185">Reference proteome</keyword>
<feature type="compositionally biased region" description="Low complexity" evidence="3">
    <location>
        <begin position="476"/>
        <end position="490"/>
    </location>
</feature>
<dbReference type="OMA" id="CVIMKKW"/>
<keyword evidence="1 2" id="KW-0694">RNA-binding</keyword>
<feature type="region of interest" description="Disordered" evidence="3">
    <location>
        <begin position="768"/>
        <end position="787"/>
    </location>
</feature>
<dbReference type="VEuPathDB" id="AmoebaDB:NF0070360"/>
<proteinExistence type="predicted"/>
<feature type="compositionally biased region" description="Low complexity" evidence="3">
    <location>
        <begin position="236"/>
        <end position="279"/>
    </location>
</feature>
<evidence type="ECO:0000313" key="6">
    <source>
        <dbReference type="Proteomes" id="UP000444721"/>
    </source>
</evidence>
<feature type="compositionally biased region" description="Low complexity" evidence="3">
    <location>
        <begin position="194"/>
        <end position="204"/>
    </location>
</feature>
<dbReference type="InterPro" id="IPR012677">
    <property type="entry name" value="Nucleotide-bd_a/b_plait_sf"/>
</dbReference>
<dbReference type="SUPFAM" id="SSF54928">
    <property type="entry name" value="RNA-binding domain, RBD"/>
    <property type="match status" value="2"/>
</dbReference>
<feature type="region of interest" description="Disordered" evidence="3">
    <location>
        <begin position="108"/>
        <end position="132"/>
    </location>
</feature>
<dbReference type="GeneID" id="68116104"/>
<dbReference type="InterPro" id="IPR052462">
    <property type="entry name" value="SLIRP/GR-RBP-like"/>
</dbReference>
<feature type="compositionally biased region" description="Basic residues" evidence="3">
    <location>
        <begin position="281"/>
        <end position="294"/>
    </location>
</feature>
<dbReference type="VEuPathDB" id="AmoebaDB:NfTy_047900"/>
<dbReference type="RefSeq" id="XP_044557352.1">
    <property type="nucleotide sequence ID" value="XM_044712787.1"/>
</dbReference>
<evidence type="ECO:0000259" key="4">
    <source>
        <dbReference type="PROSITE" id="PS50102"/>
    </source>
</evidence>
<feature type="region of interest" description="Disordered" evidence="3">
    <location>
        <begin position="592"/>
        <end position="661"/>
    </location>
</feature>
<protein>
    <recommendedName>
        <fullName evidence="4">RRM domain-containing protein</fullName>
    </recommendedName>
</protein>
<feature type="compositionally biased region" description="Low complexity" evidence="3">
    <location>
        <begin position="164"/>
        <end position="176"/>
    </location>
</feature>
<accession>A0A6A5BFA3</accession>
<evidence type="ECO:0000256" key="2">
    <source>
        <dbReference type="PROSITE-ProRule" id="PRU00176"/>
    </source>
</evidence>
<reference evidence="5 6" key="1">
    <citation type="journal article" date="2019" name="Sci. Rep.">
        <title>Nanopore sequencing improves the draft genome of the human pathogenic amoeba Naegleria fowleri.</title>
        <authorList>
            <person name="Liechti N."/>
            <person name="Schurch N."/>
            <person name="Bruggmann R."/>
            <person name="Wittwer M."/>
        </authorList>
    </citation>
    <scope>NUCLEOTIDE SEQUENCE [LARGE SCALE GENOMIC DNA]</scope>
    <source>
        <strain evidence="5 6">ATCC 30894</strain>
    </source>
</reference>
<evidence type="ECO:0000256" key="3">
    <source>
        <dbReference type="SAM" id="MobiDB-lite"/>
    </source>
</evidence>
<comment type="caution">
    <text evidence="5">The sequence shown here is derived from an EMBL/GenBank/DDBJ whole genome shotgun (WGS) entry which is preliminary data.</text>
</comment>
<dbReference type="PROSITE" id="PS50102">
    <property type="entry name" value="RRM"/>
    <property type="match status" value="2"/>
</dbReference>
<feature type="region of interest" description="Disordered" evidence="3">
    <location>
        <begin position="148"/>
        <end position="340"/>
    </location>
</feature>
<evidence type="ECO:0000313" key="5">
    <source>
        <dbReference type="EMBL" id="KAF0972638.1"/>
    </source>
</evidence>
<dbReference type="InterPro" id="IPR000504">
    <property type="entry name" value="RRM_dom"/>
</dbReference>
<dbReference type="AlphaFoldDB" id="A0A6A5BFA3"/>
<feature type="compositionally biased region" description="Polar residues" evidence="3">
    <location>
        <begin position="113"/>
        <end position="132"/>
    </location>
</feature>
<sequence length="855" mass="94184">MKKLSSHYSLIHNQQQQQQCTTTATKQLSSVLGNHHVTSITTTSTTLSNSDTSSSSLSNSFVSSSRNITVTTSTTTNSLHLHQQDDPVIVADRSILLNDPLHLYHQYKKRAHQQQQSLTSSGNGSENGNHTQNVDANSIIKQDVVLTTNSHAKSQQESSRREPNPTTTPSPSSSSPAFTNKKRKKSSDETNVDSTTAASSKSSAHNIKSNSLSSSNDVKPITTSSVLPPLPRIKKSSSSSSSISTTSTSVENDQPSPASLSSSSNPSNNHHSNLHQPQHTIAHHYPPHHQHFHTPHPQDANANPSNKDPSSLLHPNNHHLQSTNSSSIPTTASYQQQQNHQTITANTALLPSNHPDHPSSFNKRIFVGGLKESTTEQELIDFFSLPPNNYGPVIHCVIMKKWDGRSRGFGFVTFSEESIAKRVLSDHKERPFTMGCHRIDCQPAQGNFNSEQSPTATTTVGAFQASVNAVQQFQQQTLQSSSNTGSNTSNVDHDQNSMIDSFPSKKETCSFDKKRRIFVGGLQPQVTKQAVQDYFSKYGTIEDLQLILNRRTPFAFITYSEEEAVNRALDDFYSGVLCKEFPAHDVRRAMPKGSFSFTKQREREMELANSQSPRAGRGPLHRPPTGHRDSASTKQPSSEHFDMDGTLNHGQGNGASSTTRKSHINYRYTPYDVRTASSRRSMPFYVDESMTNANSALSPPTTIDMSANNSYFNGNSRVLVPTNPYVHSNGGTSHHAHVHLMNHMDRPPHAIPPPSASVVPPIYSPPPLHHPHHRPGHVNDDRYGPKGSPSTSIFYSVPFYESHAFPPVGPVMHHPHQIPPPANGVGFVRSNPHKDNISNSSSEDNNRHNQFSSRR</sequence>
<feature type="compositionally biased region" description="Polar residues" evidence="3">
    <location>
        <begin position="148"/>
        <end position="157"/>
    </location>
</feature>
<evidence type="ECO:0000256" key="1">
    <source>
        <dbReference type="ARBA" id="ARBA00022884"/>
    </source>
</evidence>
<feature type="domain" description="RRM" evidence="4">
    <location>
        <begin position="363"/>
        <end position="446"/>
    </location>
</feature>
<feature type="domain" description="RRM" evidence="4">
    <location>
        <begin position="515"/>
        <end position="612"/>
    </location>
</feature>
<feature type="region of interest" description="Disordered" evidence="3">
    <location>
        <begin position="816"/>
        <end position="855"/>
    </location>
</feature>
<dbReference type="Gene3D" id="3.30.70.330">
    <property type="match status" value="2"/>
</dbReference>
<dbReference type="GO" id="GO:0003723">
    <property type="term" value="F:RNA binding"/>
    <property type="evidence" value="ECO:0007669"/>
    <property type="project" value="UniProtKB-UniRule"/>
</dbReference>
<feature type="compositionally biased region" description="Polar residues" evidence="3">
    <location>
        <begin position="300"/>
        <end position="309"/>
    </location>
</feature>
<dbReference type="PANTHER" id="PTHR48027">
    <property type="entry name" value="HETEROGENEOUS NUCLEAR RIBONUCLEOPROTEIN 87F-RELATED"/>
    <property type="match status" value="1"/>
</dbReference>
<feature type="region of interest" description="Disordered" evidence="3">
    <location>
        <begin position="42"/>
        <end position="64"/>
    </location>
</feature>
<feature type="region of interest" description="Disordered" evidence="3">
    <location>
        <begin position="476"/>
        <end position="503"/>
    </location>
</feature>
<dbReference type="InterPro" id="IPR035979">
    <property type="entry name" value="RBD_domain_sf"/>
</dbReference>
<dbReference type="Pfam" id="PF00076">
    <property type="entry name" value="RRM_1"/>
    <property type="match status" value="2"/>
</dbReference>
<gene>
    <name evidence="5" type="ORF">FDP41_008887</name>
</gene>
<dbReference type="Proteomes" id="UP000444721">
    <property type="component" value="Unassembled WGS sequence"/>
</dbReference>
<feature type="compositionally biased region" description="Polar residues" evidence="3">
    <location>
        <begin position="205"/>
        <end position="226"/>
    </location>
</feature>
<name>A0A6A5BFA3_NAEFO</name>
<organism evidence="5 6">
    <name type="scientific">Naegleria fowleri</name>
    <name type="common">Brain eating amoeba</name>
    <dbReference type="NCBI Taxonomy" id="5763"/>
    <lineage>
        <taxon>Eukaryota</taxon>
        <taxon>Discoba</taxon>
        <taxon>Heterolobosea</taxon>
        <taxon>Tetramitia</taxon>
        <taxon>Eutetramitia</taxon>
        <taxon>Vahlkampfiidae</taxon>
        <taxon>Naegleria</taxon>
    </lineage>
</organism>
<dbReference type="EMBL" id="VFQX01000066">
    <property type="protein sequence ID" value="KAF0972638.1"/>
    <property type="molecule type" value="Genomic_DNA"/>
</dbReference>
<feature type="compositionally biased region" description="Polar residues" evidence="3">
    <location>
        <begin position="648"/>
        <end position="659"/>
    </location>
</feature>
<dbReference type="SMART" id="SM00360">
    <property type="entry name" value="RRM"/>
    <property type="match status" value="2"/>
</dbReference>
<dbReference type="OrthoDB" id="1875751at2759"/>